<comment type="caution">
    <text evidence="2">The sequence shown here is derived from an EMBL/GenBank/DDBJ whole genome shotgun (WGS) entry which is preliminary data.</text>
</comment>
<keyword evidence="3" id="KW-1185">Reference proteome</keyword>
<dbReference type="RefSeq" id="WP_379087377.1">
    <property type="nucleotide sequence ID" value="NZ_JBHTJO010000001.1"/>
</dbReference>
<evidence type="ECO:0000313" key="3">
    <source>
        <dbReference type="Proteomes" id="UP001597102"/>
    </source>
</evidence>
<sequence length="175" mass="18661">MSKTSDFDQISYFDDEPADGQRSEASVRRLGMSAILEETAADEVAISALSGKLGKESDTPAETGSLPRQASLDPARDPHLQPDPNALLRPEKVAVGDRITVVTPDGLSYVYRVTARDAADEGEDATLDRTKLGQPAPIDANCTALNNLVAGAYRLVIESVQANNSGHRTPGEQKL</sequence>
<evidence type="ECO:0000256" key="1">
    <source>
        <dbReference type="SAM" id="MobiDB-lite"/>
    </source>
</evidence>
<feature type="region of interest" description="Disordered" evidence="1">
    <location>
        <begin position="51"/>
        <end position="89"/>
    </location>
</feature>
<reference evidence="3" key="1">
    <citation type="journal article" date="2019" name="Int. J. Syst. Evol. Microbiol.">
        <title>The Global Catalogue of Microorganisms (GCM) 10K type strain sequencing project: providing services to taxonomists for standard genome sequencing and annotation.</title>
        <authorList>
            <consortium name="The Broad Institute Genomics Platform"/>
            <consortium name="The Broad Institute Genome Sequencing Center for Infectious Disease"/>
            <person name="Wu L."/>
            <person name="Ma J."/>
        </authorList>
    </citation>
    <scope>NUCLEOTIDE SEQUENCE [LARGE SCALE GENOMIC DNA]</scope>
    <source>
        <strain evidence="3">CCUG 61697</strain>
    </source>
</reference>
<evidence type="ECO:0000313" key="2">
    <source>
        <dbReference type="EMBL" id="MFD0986723.1"/>
    </source>
</evidence>
<organism evidence="2 3">
    <name type="scientific">Methyloligella solikamskensis</name>
    <dbReference type="NCBI Taxonomy" id="1177756"/>
    <lineage>
        <taxon>Bacteria</taxon>
        <taxon>Pseudomonadati</taxon>
        <taxon>Pseudomonadota</taxon>
        <taxon>Alphaproteobacteria</taxon>
        <taxon>Hyphomicrobiales</taxon>
        <taxon>Hyphomicrobiaceae</taxon>
        <taxon>Methyloligella</taxon>
    </lineage>
</organism>
<dbReference type="EMBL" id="JBHTJO010000001">
    <property type="protein sequence ID" value="MFD0986723.1"/>
    <property type="molecule type" value="Genomic_DNA"/>
</dbReference>
<accession>A0ABW3J8F3</accession>
<dbReference type="Proteomes" id="UP001597102">
    <property type="component" value="Unassembled WGS sequence"/>
</dbReference>
<name>A0ABW3J8F3_9HYPH</name>
<gene>
    <name evidence="2" type="ORF">ACFQ2F_06390</name>
</gene>
<proteinExistence type="predicted"/>
<protein>
    <submittedName>
        <fullName evidence="2">Uncharacterized protein</fullName>
    </submittedName>
</protein>
<feature type="region of interest" description="Disordered" evidence="1">
    <location>
        <begin position="1"/>
        <end position="25"/>
    </location>
</feature>